<keyword evidence="9" id="KW-0325">Glycoprotein</keyword>
<dbReference type="GO" id="GO:0016757">
    <property type="term" value="F:glycosyltransferase activity"/>
    <property type="evidence" value="ECO:0007669"/>
    <property type="project" value="UniProtKB-KW"/>
</dbReference>
<evidence type="ECO:0000256" key="9">
    <source>
        <dbReference type="ARBA" id="ARBA00023180"/>
    </source>
</evidence>
<comment type="catalytic activity">
    <reaction evidence="1">
        <text>Random endo-hydrolysis of N-acetyl-beta-D-glucosaminide (1-&gt;4)-beta-linkages in chitin and chitodextrins.</text>
        <dbReference type="EC" id="3.2.1.14"/>
    </reaction>
</comment>
<dbReference type="InterPro" id="IPR050546">
    <property type="entry name" value="Glycosyl_Hydrlase_16"/>
</dbReference>
<feature type="region of interest" description="Disordered" evidence="14">
    <location>
        <begin position="262"/>
        <end position="380"/>
    </location>
</feature>
<evidence type="ECO:0000256" key="11">
    <source>
        <dbReference type="ARBA" id="ARBA00023316"/>
    </source>
</evidence>
<dbReference type="EMBL" id="JAGMVJ010000038">
    <property type="protein sequence ID" value="KAH7066536.1"/>
    <property type="molecule type" value="Genomic_DNA"/>
</dbReference>
<keyword evidence="5" id="KW-0808">Transferase</keyword>
<dbReference type="PANTHER" id="PTHR10963">
    <property type="entry name" value="GLYCOSYL HYDROLASE-RELATED"/>
    <property type="match status" value="1"/>
</dbReference>
<evidence type="ECO:0000256" key="4">
    <source>
        <dbReference type="ARBA" id="ARBA00022676"/>
    </source>
</evidence>
<evidence type="ECO:0000256" key="14">
    <source>
        <dbReference type="SAM" id="MobiDB-lite"/>
    </source>
</evidence>
<dbReference type="SUPFAM" id="SSF49899">
    <property type="entry name" value="Concanavalin A-like lectins/glucanases"/>
    <property type="match status" value="1"/>
</dbReference>
<evidence type="ECO:0000256" key="1">
    <source>
        <dbReference type="ARBA" id="ARBA00000822"/>
    </source>
</evidence>
<comment type="similarity">
    <text evidence="12">Belongs to the glycosyl hydrolase 16 family. CRH1 subfamily.</text>
</comment>
<dbReference type="EC" id="3.2.1.14" evidence="3"/>
<keyword evidence="18" id="KW-1185">Reference proteome</keyword>
<dbReference type="InterPro" id="IPR013320">
    <property type="entry name" value="ConA-like_dom_sf"/>
</dbReference>
<keyword evidence="7" id="KW-0378">Hydrolase</keyword>
<dbReference type="OrthoDB" id="4781at2759"/>
<evidence type="ECO:0000256" key="8">
    <source>
        <dbReference type="ARBA" id="ARBA00023136"/>
    </source>
</evidence>
<evidence type="ECO:0000256" key="7">
    <source>
        <dbReference type="ARBA" id="ARBA00022801"/>
    </source>
</evidence>
<evidence type="ECO:0000256" key="12">
    <source>
        <dbReference type="ARBA" id="ARBA00038074"/>
    </source>
</evidence>
<evidence type="ECO:0000256" key="13">
    <source>
        <dbReference type="ARBA" id="ARBA00093308"/>
    </source>
</evidence>
<dbReference type="AlphaFoldDB" id="A0A8K0QRB3"/>
<feature type="compositionally biased region" description="Polar residues" evidence="14">
    <location>
        <begin position="309"/>
        <end position="322"/>
    </location>
</feature>
<feature type="domain" description="GH16" evidence="16">
    <location>
        <begin position="29"/>
        <end position="246"/>
    </location>
</feature>
<dbReference type="FunFam" id="2.60.120.200:FF:000152">
    <property type="entry name" value="Cell wall glucanase"/>
    <property type="match status" value="1"/>
</dbReference>
<accession>A0A8K0QRB3</accession>
<organism evidence="17 18">
    <name type="scientific">Paraphoma chrysanthemicola</name>
    <dbReference type="NCBI Taxonomy" id="798071"/>
    <lineage>
        <taxon>Eukaryota</taxon>
        <taxon>Fungi</taxon>
        <taxon>Dikarya</taxon>
        <taxon>Ascomycota</taxon>
        <taxon>Pezizomycotina</taxon>
        <taxon>Dothideomycetes</taxon>
        <taxon>Pleosporomycetidae</taxon>
        <taxon>Pleosporales</taxon>
        <taxon>Pleosporineae</taxon>
        <taxon>Phaeosphaeriaceae</taxon>
        <taxon>Paraphoma</taxon>
    </lineage>
</organism>
<dbReference type="GO" id="GO:0005975">
    <property type="term" value="P:carbohydrate metabolic process"/>
    <property type="evidence" value="ECO:0007669"/>
    <property type="project" value="InterPro"/>
</dbReference>
<dbReference type="GO" id="GO:0031505">
    <property type="term" value="P:fungal-type cell wall organization"/>
    <property type="evidence" value="ECO:0007669"/>
    <property type="project" value="TreeGrafter"/>
</dbReference>
<dbReference type="CDD" id="cd02183">
    <property type="entry name" value="GH16_fungal_CRH1_transglycosylase"/>
    <property type="match status" value="1"/>
</dbReference>
<proteinExistence type="inferred from homology"/>
<evidence type="ECO:0000256" key="10">
    <source>
        <dbReference type="ARBA" id="ARBA00023295"/>
    </source>
</evidence>
<evidence type="ECO:0000313" key="17">
    <source>
        <dbReference type="EMBL" id="KAH7066536.1"/>
    </source>
</evidence>
<dbReference type="GO" id="GO:0008843">
    <property type="term" value="F:endochitinase activity"/>
    <property type="evidence" value="ECO:0007669"/>
    <property type="project" value="UniProtKB-EC"/>
</dbReference>
<dbReference type="GO" id="GO:0016020">
    <property type="term" value="C:membrane"/>
    <property type="evidence" value="ECO:0007669"/>
    <property type="project" value="UniProtKB-SubCell"/>
</dbReference>
<evidence type="ECO:0000259" key="16">
    <source>
        <dbReference type="PROSITE" id="PS51762"/>
    </source>
</evidence>
<dbReference type="PROSITE" id="PS51762">
    <property type="entry name" value="GH16_2"/>
    <property type="match status" value="1"/>
</dbReference>
<evidence type="ECO:0000256" key="5">
    <source>
        <dbReference type="ARBA" id="ARBA00022679"/>
    </source>
</evidence>
<comment type="subcellular location">
    <subcellularLocation>
        <location evidence="2">Membrane</location>
    </subcellularLocation>
</comment>
<evidence type="ECO:0000256" key="2">
    <source>
        <dbReference type="ARBA" id="ARBA00004370"/>
    </source>
</evidence>
<feature type="compositionally biased region" description="Polar residues" evidence="14">
    <location>
        <begin position="273"/>
        <end position="295"/>
    </location>
</feature>
<dbReference type="Gene3D" id="2.60.120.200">
    <property type="match status" value="1"/>
</dbReference>
<keyword evidence="4" id="KW-0328">Glycosyltransferase</keyword>
<dbReference type="PANTHER" id="PTHR10963:SF27">
    <property type="entry name" value="GLYCOSIDASE-RELATED"/>
    <property type="match status" value="1"/>
</dbReference>
<evidence type="ECO:0000256" key="15">
    <source>
        <dbReference type="SAM" id="SignalP"/>
    </source>
</evidence>
<dbReference type="Pfam" id="PF00722">
    <property type="entry name" value="Glyco_hydro_16"/>
    <property type="match status" value="1"/>
</dbReference>
<keyword evidence="11" id="KW-0961">Cell wall biogenesis/degradation</keyword>
<dbReference type="Proteomes" id="UP000813461">
    <property type="component" value="Unassembled WGS sequence"/>
</dbReference>
<feature type="signal peptide" evidence="15">
    <location>
        <begin position="1"/>
        <end position="18"/>
    </location>
</feature>
<keyword evidence="6 15" id="KW-0732">Signal</keyword>
<keyword evidence="10" id="KW-0326">Glycosidase</keyword>
<reference evidence="17" key="1">
    <citation type="journal article" date="2021" name="Nat. Commun.">
        <title>Genetic determinants of endophytism in the Arabidopsis root mycobiome.</title>
        <authorList>
            <person name="Mesny F."/>
            <person name="Miyauchi S."/>
            <person name="Thiergart T."/>
            <person name="Pickel B."/>
            <person name="Atanasova L."/>
            <person name="Karlsson M."/>
            <person name="Huettel B."/>
            <person name="Barry K.W."/>
            <person name="Haridas S."/>
            <person name="Chen C."/>
            <person name="Bauer D."/>
            <person name="Andreopoulos W."/>
            <person name="Pangilinan J."/>
            <person name="LaButti K."/>
            <person name="Riley R."/>
            <person name="Lipzen A."/>
            <person name="Clum A."/>
            <person name="Drula E."/>
            <person name="Henrissat B."/>
            <person name="Kohler A."/>
            <person name="Grigoriev I.V."/>
            <person name="Martin F.M."/>
            <person name="Hacquard S."/>
        </authorList>
    </citation>
    <scope>NUCLEOTIDE SEQUENCE</scope>
    <source>
        <strain evidence="17">MPI-SDFR-AT-0120</strain>
    </source>
</reference>
<gene>
    <name evidence="17" type="ORF">FB567DRAFT_260586</name>
</gene>
<feature type="chain" id="PRO_5035436315" description="chitinase" evidence="15">
    <location>
        <begin position="19"/>
        <end position="481"/>
    </location>
</feature>
<name>A0A8K0QRB3_9PLEO</name>
<protein>
    <recommendedName>
        <fullName evidence="3">chitinase</fullName>
        <ecNumber evidence="3">3.2.1.14</ecNumber>
    </recommendedName>
</protein>
<comment type="caution">
    <text evidence="17">The sequence shown here is derived from an EMBL/GenBank/DDBJ whole genome shotgun (WGS) entry which is preliminary data.</text>
</comment>
<comment type="function">
    <text evidence="13">Dual chitinase/transglycosylase that plays a role in cell wall architecture. Chitinase and transglycosylase activities are coupled. Required for the polysaccharide cross-linking at the septa and the cell wall. More specifically, transfers chitin to 1,6-beta-glucan in the cell wall.</text>
</comment>
<keyword evidence="8" id="KW-0472">Membrane</keyword>
<dbReference type="GO" id="GO:0009277">
    <property type="term" value="C:fungal-type cell wall"/>
    <property type="evidence" value="ECO:0007669"/>
    <property type="project" value="TreeGrafter"/>
</dbReference>
<sequence>MRFSSYAAASALATFATAQTFTECNPMEKTCPNDPAMPESFETNFKAGKDAVKGWKQTAGSLTYGASGAEFIVAKKGDAPTIQSEGFLHFGYVEVKMTAAKGQGIISSIVLQSQNLDEVDWEWIGGQEGKVQMNYFGKGNTTTYDRMIEAPVATTQTETHTYALNWTAEALTWIIDGTPVRTLNYADANGGKNYPQTPCNVRLGNWPGGDSESEGTVQWAGGKVDYTKGPFTMTVDSIKVINYSPGTEYKWTDKTGSKDSIEVIGAGSKDGSPVNSAVIQPSATASSKPIASDVNTPGGKGEGKPGSPAESTPCSTGATHSTAAPVAGGQGSGFNYPTGAPKPSGGAAGTPDDSDEPCECGTATVTVTGPPPPASFTTQYSVNQPSSIISVPVVSSAKPPTLTSAAPPQPPFPTSGLTIETKPPPVVPIPSAPTGIVPTPIVPTPSRNATASAPAQFTGAASHNKAGMMVGAFAGAVLLAF</sequence>
<evidence type="ECO:0000256" key="6">
    <source>
        <dbReference type="ARBA" id="ARBA00022729"/>
    </source>
</evidence>
<evidence type="ECO:0000313" key="18">
    <source>
        <dbReference type="Proteomes" id="UP000813461"/>
    </source>
</evidence>
<dbReference type="InterPro" id="IPR000757">
    <property type="entry name" value="Beta-glucanase-like"/>
</dbReference>
<evidence type="ECO:0000256" key="3">
    <source>
        <dbReference type="ARBA" id="ARBA00012729"/>
    </source>
</evidence>